<gene>
    <name evidence="1" type="ORF">D9611_008651</name>
</gene>
<dbReference type="Proteomes" id="UP000541558">
    <property type="component" value="Unassembled WGS sequence"/>
</dbReference>
<protein>
    <submittedName>
        <fullName evidence="1">Uncharacterized protein</fullName>
    </submittedName>
</protein>
<organism evidence="1 2">
    <name type="scientific">Ephemerocybe angulata</name>
    <dbReference type="NCBI Taxonomy" id="980116"/>
    <lineage>
        <taxon>Eukaryota</taxon>
        <taxon>Fungi</taxon>
        <taxon>Dikarya</taxon>
        <taxon>Basidiomycota</taxon>
        <taxon>Agaricomycotina</taxon>
        <taxon>Agaricomycetes</taxon>
        <taxon>Agaricomycetidae</taxon>
        <taxon>Agaricales</taxon>
        <taxon>Agaricineae</taxon>
        <taxon>Psathyrellaceae</taxon>
        <taxon>Ephemerocybe</taxon>
    </lineage>
</organism>
<evidence type="ECO:0000313" key="1">
    <source>
        <dbReference type="EMBL" id="KAF5313447.1"/>
    </source>
</evidence>
<comment type="caution">
    <text evidence="1">The sequence shown here is derived from an EMBL/GenBank/DDBJ whole genome shotgun (WGS) entry which is preliminary data.</text>
</comment>
<accession>A0A8H5B0E6</accession>
<reference evidence="1 2" key="1">
    <citation type="journal article" date="2020" name="ISME J.">
        <title>Uncovering the hidden diversity of litter-decomposition mechanisms in mushroom-forming fungi.</title>
        <authorList>
            <person name="Floudas D."/>
            <person name="Bentzer J."/>
            <person name="Ahren D."/>
            <person name="Johansson T."/>
            <person name="Persson P."/>
            <person name="Tunlid A."/>
        </authorList>
    </citation>
    <scope>NUCLEOTIDE SEQUENCE [LARGE SCALE GENOMIC DNA]</scope>
    <source>
        <strain evidence="1 2">CBS 175.51</strain>
    </source>
</reference>
<name>A0A8H5B0E6_9AGAR</name>
<keyword evidence="2" id="KW-1185">Reference proteome</keyword>
<dbReference type="EMBL" id="JAACJK010000224">
    <property type="protein sequence ID" value="KAF5313447.1"/>
    <property type="molecule type" value="Genomic_DNA"/>
</dbReference>
<proteinExistence type="predicted"/>
<dbReference type="AlphaFoldDB" id="A0A8H5B0E6"/>
<sequence length="61" mass="6621">MPISLALDKTALIFIPPPPTSSHAQSPIVVQVIIKAARKNVDREKKIFAAAHEEITVCTTI</sequence>
<evidence type="ECO:0000313" key="2">
    <source>
        <dbReference type="Proteomes" id="UP000541558"/>
    </source>
</evidence>